<feature type="compositionally biased region" description="Low complexity" evidence="2">
    <location>
        <begin position="652"/>
        <end position="682"/>
    </location>
</feature>
<feature type="region of interest" description="Disordered" evidence="2">
    <location>
        <begin position="519"/>
        <end position="806"/>
    </location>
</feature>
<reference evidence="3 4" key="1">
    <citation type="submission" date="2018-09" db="EMBL/GenBank/DDBJ databases">
        <authorList>
            <person name="Peiro R."/>
            <person name="Begona"/>
            <person name="Cbmso G."/>
            <person name="Lopez M."/>
            <person name="Gonzalez S."/>
        </authorList>
    </citation>
    <scope>NUCLEOTIDE SEQUENCE [LARGE SCALE GENOMIC DNA]</scope>
</reference>
<sequence>MSQRIFLECMRQEARDRGGYDRGRRSCSSSDPDDARRTAVAAAATGPNTEKDLADLLDSPEYYPVAPGVSHGDGAALLSSIPPPSDTSNSDDRKTSRARECGRQQPKGDALRNSASSDVPQTFVSPSQASLIAPHNHSEQQKKYKHCGPGHRDGANSGSSSDGSSRRHHANLHCLESEDDFRHRPEHPQRSPDAIFKAGHGGASLSRNSSFSTSTTASAARRHSGSSRVCRTSRSASRVGDLRWHAGSDSSASRRFSQGRPSSTQPCKSIGFTSPLSVSLGAARRDRRGSIARVESSLVALQVELAAEKRNNIDAENHITTLNREVDRLRQENARLSREMAVAATAFHGASASSNSVAPSAGADCAGATYSSSTPQVNADVASKRIEVLEARLGELSRNMETKQHELDMKDERIRLLEHKLADQVLLYSGMSCMGMMATGLPQALQPVAMGGLDSATAPRRQQQQRRPSRATHKDSHNMSDVGGHRTPLRPYWQTQAPDTTPAGPKMSAIRYVNAHSLQVSPSKDSDNATSKPLSAEQTRSTHAHRHHSHGTGGWEEGARTGTGPQPSASSLRASQLDVKVNRPLSTTRDLRQPTTRDSRARGEPGSTASRAGSADHTKNTEATPSRRGSGLSPWTRPATDKHSSCKRRSSRGSVASSGQAGGTSQPRPLGRSGSTGGPRRPSIQRRPSTSLLRSVTTATREGNQRESSRRTSAASPLYRQSSTTGSGGHPMHLLVGTSAGGDRRSLSPAGSTQGRSPFFSMLNGSPGRRRSATRSVAQQSVRSGTSTRSRPQITYSADKESSTMRGKTTTAVFRSSNCTSPSVDSSHWRNSYARDGVPLLPSRLAASAGAATAPNGSIEVLTDLLSNTEA</sequence>
<dbReference type="EMBL" id="LS997616">
    <property type="protein sequence ID" value="SYZ64604.1"/>
    <property type="molecule type" value="Genomic_DNA"/>
</dbReference>
<feature type="coiled-coil region" evidence="1">
    <location>
        <begin position="291"/>
        <end position="346"/>
    </location>
</feature>
<keyword evidence="1" id="KW-0175">Coiled coil</keyword>
<feature type="compositionally biased region" description="Basic and acidic residues" evidence="2">
    <location>
        <begin position="90"/>
        <end position="102"/>
    </location>
</feature>
<feature type="coiled-coil region" evidence="1">
    <location>
        <begin position="379"/>
        <end position="420"/>
    </location>
</feature>
<feature type="compositionally biased region" description="Polar residues" evidence="2">
    <location>
        <begin position="113"/>
        <end position="130"/>
    </location>
</feature>
<evidence type="ECO:0000313" key="3">
    <source>
        <dbReference type="EMBL" id="SYZ64604.1"/>
    </source>
</evidence>
<feature type="compositionally biased region" description="Polar residues" evidence="2">
    <location>
        <begin position="711"/>
        <end position="725"/>
    </location>
</feature>
<dbReference type="AlphaFoldDB" id="A0A3P3Z394"/>
<feature type="compositionally biased region" description="Polar residues" evidence="2">
    <location>
        <begin position="774"/>
        <end position="796"/>
    </location>
</feature>
<feature type="compositionally biased region" description="Basic and acidic residues" evidence="2">
    <location>
        <begin position="13"/>
        <end position="24"/>
    </location>
</feature>
<feature type="compositionally biased region" description="Polar residues" evidence="2">
    <location>
        <begin position="686"/>
        <end position="702"/>
    </location>
</feature>
<protein>
    <submittedName>
        <fullName evidence="3">Hypothetical_protein</fullName>
    </submittedName>
</protein>
<gene>
    <name evidence="3" type="ORF">LBRM2904_17.1470</name>
</gene>
<feature type="region of interest" description="Disordered" evidence="2">
    <location>
        <begin position="13"/>
        <end position="270"/>
    </location>
</feature>
<evidence type="ECO:0000256" key="2">
    <source>
        <dbReference type="SAM" id="MobiDB-lite"/>
    </source>
</evidence>
<feature type="compositionally biased region" description="Polar residues" evidence="2">
    <location>
        <begin position="248"/>
        <end position="270"/>
    </location>
</feature>
<feature type="region of interest" description="Disordered" evidence="2">
    <location>
        <begin position="454"/>
        <end position="506"/>
    </location>
</feature>
<feature type="compositionally biased region" description="Polar residues" evidence="2">
    <location>
        <begin position="519"/>
        <end position="538"/>
    </location>
</feature>
<name>A0A3P3Z394_LEIBR</name>
<feature type="compositionally biased region" description="Basic and acidic residues" evidence="2">
    <location>
        <begin position="589"/>
        <end position="603"/>
    </location>
</feature>
<dbReference type="Proteomes" id="UP000319462">
    <property type="component" value="Chromosome 17"/>
</dbReference>
<organism evidence="3 4">
    <name type="scientific">Leishmania braziliensis MHOM/BR/75/M2904</name>
    <dbReference type="NCBI Taxonomy" id="420245"/>
    <lineage>
        <taxon>Eukaryota</taxon>
        <taxon>Discoba</taxon>
        <taxon>Euglenozoa</taxon>
        <taxon>Kinetoplastea</taxon>
        <taxon>Metakinetoplastina</taxon>
        <taxon>Trypanosomatida</taxon>
        <taxon>Trypanosomatidae</taxon>
        <taxon>Leishmaniinae</taxon>
        <taxon>Leishmania</taxon>
        <taxon>Leishmania braziliensis species complex</taxon>
    </lineage>
</organism>
<feature type="compositionally biased region" description="Basic and acidic residues" evidence="2">
    <location>
        <begin position="180"/>
        <end position="190"/>
    </location>
</feature>
<feature type="compositionally biased region" description="Low complexity" evidence="2">
    <location>
        <begin position="203"/>
        <end position="219"/>
    </location>
</feature>
<evidence type="ECO:0000256" key="1">
    <source>
        <dbReference type="SAM" id="Coils"/>
    </source>
</evidence>
<accession>A0A3P3Z394</accession>
<evidence type="ECO:0000313" key="4">
    <source>
        <dbReference type="Proteomes" id="UP000319462"/>
    </source>
</evidence>
<proteinExistence type="predicted"/>
<feature type="compositionally biased region" description="Polar residues" evidence="2">
    <location>
        <begin position="563"/>
        <end position="574"/>
    </location>
</feature>